<dbReference type="OrthoDB" id="2360753at2"/>
<dbReference type="PATRIC" id="fig|582475.4.peg.5317"/>
<dbReference type="InterPro" id="IPR020516">
    <property type="entry name" value="Uncharacterised_YxcD"/>
</dbReference>
<organism evidence="1 2">
    <name type="scientific">Lysinibacillus xylanilyticus</name>
    <dbReference type="NCBI Taxonomy" id="582475"/>
    <lineage>
        <taxon>Bacteria</taxon>
        <taxon>Bacillati</taxon>
        <taxon>Bacillota</taxon>
        <taxon>Bacilli</taxon>
        <taxon>Bacillales</taxon>
        <taxon>Bacillaceae</taxon>
        <taxon>Lysinibacillus</taxon>
    </lineage>
</organism>
<dbReference type="Proteomes" id="UP000037326">
    <property type="component" value="Unassembled WGS sequence"/>
</dbReference>
<dbReference type="GeneID" id="96600010"/>
<sequence length="95" mass="10528">MAQIINEQDIINAICLSQAYYNNIRPEDVLVELTYDDDTGFGAEVEVNGQIELFNTAAMIGALRVWIKDVLHGDPFSTGIELVLDDEEGIIARLS</sequence>
<evidence type="ECO:0000313" key="1">
    <source>
        <dbReference type="EMBL" id="KMY29919.1"/>
    </source>
</evidence>
<accession>A0A0K9F5P1</accession>
<reference evidence="2" key="1">
    <citation type="submission" date="2015-07" db="EMBL/GenBank/DDBJ databases">
        <authorList>
            <consortium name="Consortium for Microbial Forensics and Genomics (microFORGE)"/>
            <person name="Knight B.M."/>
            <person name="Roberts D.P."/>
            <person name="Lin D."/>
            <person name="Hari K."/>
            <person name="Fletcher J."/>
            <person name="Melcher U."/>
            <person name="Blagden T."/>
            <person name="Winegar R.A."/>
        </authorList>
    </citation>
    <scope>NUCLEOTIDE SEQUENCE [LARGE SCALE GENOMIC DNA]</scope>
    <source>
        <strain evidence="2">DSM 23493</strain>
    </source>
</reference>
<dbReference type="RefSeq" id="WP_049667816.1">
    <property type="nucleotide sequence ID" value="NZ_JBIVOC010000023.1"/>
</dbReference>
<evidence type="ECO:0000313" key="2">
    <source>
        <dbReference type="Proteomes" id="UP000037326"/>
    </source>
</evidence>
<dbReference type="EMBL" id="LFXJ01000009">
    <property type="protein sequence ID" value="KMY29919.1"/>
    <property type="molecule type" value="Genomic_DNA"/>
</dbReference>
<protein>
    <recommendedName>
        <fullName evidence="3">DUF2653 domain-containing protein</fullName>
    </recommendedName>
</protein>
<evidence type="ECO:0008006" key="3">
    <source>
        <dbReference type="Google" id="ProtNLM"/>
    </source>
</evidence>
<name>A0A0K9F5P1_9BACI</name>
<dbReference type="Pfam" id="PF10850">
    <property type="entry name" value="DUF2653"/>
    <property type="match status" value="1"/>
</dbReference>
<comment type="caution">
    <text evidence="1">The sequence shown here is derived from an EMBL/GenBank/DDBJ whole genome shotgun (WGS) entry which is preliminary data.</text>
</comment>
<dbReference type="AlphaFoldDB" id="A0A0K9F5P1"/>
<proteinExistence type="predicted"/>
<gene>
    <name evidence="1" type="ORF">ACZ11_17440</name>
</gene>